<sequence length="355" mass="40045">MFEDKKRFTILYWLVIGIVLFIFSYLFFKTMPYYGTFFSFLGKLLIPFVISALIAYLLHPLVDQLDSMNIHRGLAILLIYLIFFGGTGYLFYRGYPLIVHQLGDLNENLPEIIAMYENLIYQIYNYTSFLPEAVHDKIDELILSLETSLDQLISKLVAGFAKIIDMIIIITVIPVLVFYFLKDYTKIKTFFITFIPKKFRSDASNLLSEIDKGLGGYIRGQIIISLFVGLTSLIMFKLLNIKYALLLAIVMGVTNIIPYFGPIIGAIPAVTISYTTAGNKVFLVILALFVIQIIEGNLLSPYIMGKSVKIHPVAIIFVLLLGGQLFGVWGMILAVPVLTITKVITGQLIALHSYD</sequence>
<proteinExistence type="inferred from homology"/>
<feature type="transmembrane region" description="Helical" evidence="6">
    <location>
        <begin position="163"/>
        <end position="181"/>
    </location>
</feature>
<keyword evidence="8" id="KW-1185">Reference proteome</keyword>
<evidence type="ECO:0000256" key="5">
    <source>
        <dbReference type="ARBA" id="ARBA00023136"/>
    </source>
</evidence>
<evidence type="ECO:0000256" key="3">
    <source>
        <dbReference type="ARBA" id="ARBA00022692"/>
    </source>
</evidence>
<comment type="similarity">
    <text evidence="2">Belongs to the autoinducer-2 exporter (AI-2E) (TC 2.A.86) family.</text>
</comment>
<feature type="transmembrane region" description="Helical" evidence="6">
    <location>
        <begin position="243"/>
        <end position="261"/>
    </location>
</feature>
<feature type="transmembrane region" description="Helical" evidence="6">
    <location>
        <begin position="312"/>
        <end position="332"/>
    </location>
</feature>
<dbReference type="RefSeq" id="WP_379495186.1">
    <property type="nucleotide sequence ID" value="NZ_JBHSAO010000001.1"/>
</dbReference>
<gene>
    <name evidence="7" type="ORF">ACFOUV_02495</name>
</gene>
<evidence type="ECO:0000256" key="6">
    <source>
        <dbReference type="SAM" id="Phobius"/>
    </source>
</evidence>
<dbReference type="Pfam" id="PF01594">
    <property type="entry name" value="AI-2E_transport"/>
    <property type="match status" value="1"/>
</dbReference>
<keyword evidence="4 6" id="KW-1133">Transmembrane helix</keyword>
<dbReference type="PANTHER" id="PTHR21716:SF15">
    <property type="entry name" value="TRANSPORT PROTEIN YRRI-RELATED"/>
    <property type="match status" value="1"/>
</dbReference>
<organism evidence="7 8">
    <name type="scientific">Oceanobacillus longus</name>
    <dbReference type="NCBI Taxonomy" id="930120"/>
    <lineage>
        <taxon>Bacteria</taxon>
        <taxon>Bacillati</taxon>
        <taxon>Bacillota</taxon>
        <taxon>Bacilli</taxon>
        <taxon>Bacillales</taxon>
        <taxon>Bacillaceae</taxon>
        <taxon>Oceanobacillus</taxon>
    </lineage>
</organism>
<feature type="transmembrane region" description="Helical" evidence="6">
    <location>
        <begin position="40"/>
        <end position="58"/>
    </location>
</feature>
<evidence type="ECO:0000313" key="7">
    <source>
        <dbReference type="EMBL" id="MFC4022686.1"/>
    </source>
</evidence>
<evidence type="ECO:0000256" key="2">
    <source>
        <dbReference type="ARBA" id="ARBA00009773"/>
    </source>
</evidence>
<evidence type="ECO:0000256" key="1">
    <source>
        <dbReference type="ARBA" id="ARBA00004141"/>
    </source>
</evidence>
<dbReference type="PANTHER" id="PTHR21716">
    <property type="entry name" value="TRANSMEMBRANE PROTEIN"/>
    <property type="match status" value="1"/>
</dbReference>
<reference evidence="8" key="1">
    <citation type="journal article" date="2019" name="Int. J. Syst. Evol. Microbiol.">
        <title>The Global Catalogue of Microorganisms (GCM) 10K type strain sequencing project: providing services to taxonomists for standard genome sequencing and annotation.</title>
        <authorList>
            <consortium name="The Broad Institute Genomics Platform"/>
            <consortium name="The Broad Institute Genome Sequencing Center for Infectious Disease"/>
            <person name="Wu L."/>
            <person name="Ma J."/>
        </authorList>
    </citation>
    <scope>NUCLEOTIDE SEQUENCE [LARGE SCALE GENOMIC DNA]</scope>
    <source>
        <strain evidence="8">IBRC-M 10703</strain>
    </source>
</reference>
<name>A0ABV8GV33_9BACI</name>
<evidence type="ECO:0000313" key="8">
    <source>
        <dbReference type="Proteomes" id="UP001595772"/>
    </source>
</evidence>
<feature type="transmembrane region" description="Helical" evidence="6">
    <location>
        <begin position="216"/>
        <end position="236"/>
    </location>
</feature>
<feature type="transmembrane region" description="Helical" evidence="6">
    <location>
        <begin position="281"/>
        <end position="300"/>
    </location>
</feature>
<dbReference type="Proteomes" id="UP001595772">
    <property type="component" value="Unassembled WGS sequence"/>
</dbReference>
<comment type="subcellular location">
    <subcellularLocation>
        <location evidence="1">Membrane</location>
        <topology evidence="1">Multi-pass membrane protein</topology>
    </subcellularLocation>
</comment>
<dbReference type="EMBL" id="JBHSAO010000001">
    <property type="protein sequence ID" value="MFC4022686.1"/>
    <property type="molecule type" value="Genomic_DNA"/>
</dbReference>
<dbReference type="InterPro" id="IPR002549">
    <property type="entry name" value="AI-2E-like"/>
</dbReference>
<keyword evidence="3 6" id="KW-0812">Transmembrane</keyword>
<feature type="transmembrane region" description="Helical" evidence="6">
    <location>
        <begin position="70"/>
        <end position="92"/>
    </location>
</feature>
<accession>A0ABV8GV33</accession>
<protein>
    <submittedName>
        <fullName evidence="7">AI-2E family transporter</fullName>
    </submittedName>
</protein>
<keyword evidence="5 6" id="KW-0472">Membrane</keyword>
<comment type="caution">
    <text evidence="7">The sequence shown here is derived from an EMBL/GenBank/DDBJ whole genome shotgun (WGS) entry which is preliminary data.</text>
</comment>
<evidence type="ECO:0000256" key="4">
    <source>
        <dbReference type="ARBA" id="ARBA00022989"/>
    </source>
</evidence>
<feature type="transmembrane region" description="Helical" evidence="6">
    <location>
        <begin position="12"/>
        <end position="28"/>
    </location>
</feature>